<name>A0AAV4TLD7_9ARAC</name>
<protein>
    <recommendedName>
        <fullName evidence="3">Secreted protein</fullName>
    </recommendedName>
</protein>
<sequence>MHDNLFLCAIGQCSGRVAVVSMAGWCAPSPTRGVILLNATCSPVTRMADHPEVLSSPALVSFRLVPRGCSLNSESGSVWKETDRCCFRLWVFCDILDVGFYYAWVDSFEY</sequence>
<accession>A0AAV4TLD7</accession>
<proteinExistence type="predicted"/>
<evidence type="ECO:0000313" key="2">
    <source>
        <dbReference type="Proteomes" id="UP001054837"/>
    </source>
</evidence>
<reference evidence="1 2" key="1">
    <citation type="submission" date="2021-06" db="EMBL/GenBank/DDBJ databases">
        <title>Caerostris darwini draft genome.</title>
        <authorList>
            <person name="Kono N."/>
            <person name="Arakawa K."/>
        </authorList>
    </citation>
    <scope>NUCLEOTIDE SEQUENCE [LARGE SCALE GENOMIC DNA]</scope>
</reference>
<keyword evidence="2" id="KW-1185">Reference proteome</keyword>
<dbReference type="EMBL" id="BPLQ01009833">
    <property type="protein sequence ID" value="GIY46894.1"/>
    <property type="molecule type" value="Genomic_DNA"/>
</dbReference>
<gene>
    <name evidence="1" type="ORF">CDAR_314441</name>
</gene>
<organism evidence="1 2">
    <name type="scientific">Caerostris darwini</name>
    <dbReference type="NCBI Taxonomy" id="1538125"/>
    <lineage>
        <taxon>Eukaryota</taxon>
        <taxon>Metazoa</taxon>
        <taxon>Ecdysozoa</taxon>
        <taxon>Arthropoda</taxon>
        <taxon>Chelicerata</taxon>
        <taxon>Arachnida</taxon>
        <taxon>Araneae</taxon>
        <taxon>Araneomorphae</taxon>
        <taxon>Entelegynae</taxon>
        <taxon>Araneoidea</taxon>
        <taxon>Araneidae</taxon>
        <taxon>Caerostris</taxon>
    </lineage>
</organism>
<dbReference type="Proteomes" id="UP001054837">
    <property type="component" value="Unassembled WGS sequence"/>
</dbReference>
<dbReference type="AlphaFoldDB" id="A0AAV4TLD7"/>
<evidence type="ECO:0000313" key="1">
    <source>
        <dbReference type="EMBL" id="GIY46894.1"/>
    </source>
</evidence>
<evidence type="ECO:0008006" key="3">
    <source>
        <dbReference type="Google" id="ProtNLM"/>
    </source>
</evidence>
<comment type="caution">
    <text evidence="1">The sequence shown here is derived from an EMBL/GenBank/DDBJ whole genome shotgun (WGS) entry which is preliminary data.</text>
</comment>